<evidence type="ECO:0000313" key="2">
    <source>
        <dbReference type="Proteomes" id="UP000830401"/>
    </source>
</evidence>
<organism evidence="1 2">
    <name type="scientific">Hymenobacter volaticus</name>
    <dbReference type="NCBI Taxonomy" id="2932254"/>
    <lineage>
        <taxon>Bacteria</taxon>
        <taxon>Pseudomonadati</taxon>
        <taxon>Bacteroidota</taxon>
        <taxon>Cytophagia</taxon>
        <taxon>Cytophagales</taxon>
        <taxon>Hymenobacteraceae</taxon>
        <taxon>Hymenobacter</taxon>
    </lineage>
</organism>
<proteinExistence type="predicted"/>
<reference evidence="1" key="1">
    <citation type="submission" date="2022-04" db="EMBL/GenBank/DDBJ databases">
        <title>Hymenobacter sp. isolated from the air.</title>
        <authorList>
            <person name="Won M."/>
            <person name="Lee C.-M."/>
            <person name="Woen H.-Y."/>
            <person name="Kwon S.-W."/>
        </authorList>
    </citation>
    <scope>NUCLEOTIDE SEQUENCE</scope>
    <source>
        <strain evidence="1">5420S-77</strain>
    </source>
</reference>
<dbReference type="RefSeq" id="WP_245118840.1">
    <property type="nucleotide sequence ID" value="NZ_CP095061.1"/>
</dbReference>
<keyword evidence="2" id="KW-1185">Reference proteome</keyword>
<sequence length="73" mass="8230">MSTDSTSTDPITEPEQLSYAASRIKEAKITPEQNNYYGFDPASVDTHCKRSWKVFSANKDDNLQILYPTLSGR</sequence>
<accession>A0ABY4G1U8</accession>
<name>A0ABY4G1U8_9BACT</name>
<dbReference type="EMBL" id="CP095061">
    <property type="protein sequence ID" value="UOQ64838.1"/>
    <property type="molecule type" value="Genomic_DNA"/>
</dbReference>
<protein>
    <submittedName>
        <fullName evidence="1">Uncharacterized protein</fullName>
    </submittedName>
</protein>
<evidence type="ECO:0000313" key="1">
    <source>
        <dbReference type="EMBL" id="UOQ64838.1"/>
    </source>
</evidence>
<gene>
    <name evidence="1" type="ORF">MUN86_14835</name>
</gene>
<dbReference type="Proteomes" id="UP000830401">
    <property type="component" value="Chromosome"/>
</dbReference>